<protein>
    <submittedName>
        <fullName evidence="1">Uncharacterized protein</fullName>
    </submittedName>
</protein>
<keyword evidence="2" id="KW-1185">Reference proteome</keyword>
<accession>A0ACC1PGG5</accession>
<comment type="caution">
    <text evidence="1">The sequence shown here is derived from an EMBL/GenBank/DDBJ whole genome shotgun (WGS) entry which is preliminary data.</text>
</comment>
<proteinExistence type="predicted"/>
<organism evidence="1 2">
    <name type="scientific">Xylaria curta</name>
    <dbReference type="NCBI Taxonomy" id="42375"/>
    <lineage>
        <taxon>Eukaryota</taxon>
        <taxon>Fungi</taxon>
        <taxon>Dikarya</taxon>
        <taxon>Ascomycota</taxon>
        <taxon>Pezizomycotina</taxon>
        <taxon>Sordariomycetes</taxon>
        <taxon>Xylariomycetidae</taxon>
        <taxon>Xylariales</taxon>
        <taxon>Xylariaceae</taxon>
        <taxon>Xylaria</taxon>
    </lineage>
</organism>
<name>A0ACC1PGG5_9PEZI</name>
<dbReference type="EMBL" id="JAPDGR010000285">
    <property type="protein sequence ID" value="KAJ2992168.1"/>
    <property type="molecule type" value="Genomic_DNA"/>
</dbReference>
<reference evidence="1" key="1">
    <citation type="submission" date="2022-10" db="EMBL/GenBank/DDBJ databases">
        <title>Genome Sequence of Xylaria curta.</title>
        <authorList>
            <person name="Buettner E."/>
        </authorList>
    </citation>
    <scope>NUCLEOTIDE SEQUENCE</scope>
    <source>
        <strain evidence="1">Babe10</strain>
    </source>
</reference>
<gene>
    <name evidence="1" type="ORF">NUW58_g2256</name>
</gene>
<sequence>MCPTRQDIAIVGSGCHFPGHASTPSRLWDLLTKPRVVAGPVPSDRFNIDGFYSQERQHHGQGNVREAYFLAEDNVSRCFDAKFFGMNTAEANVLDPQIRLLLETTYEALESSGQTIVGLKGSDTAVYVGQMTADYESLMLHDPELMGKYHATGTSRAMTANRVSFFFDWHGPSMTIDTACSSSLVAVHEAVQQLRTGGSRVAIAAGVNLLLGPNPFISESKLQMLSIDGRSRMWDANAKGYARGEGIAAVVLKRLADAEADGDHIECIIRQTEINTDGKTPGITMPSAASQADLMRRCYRRAGLDPSNPVDHPQFFEAHGTGTQVGDPVEAEAISSTFFPKDPGAERYGTKQARKMLVGSIKTIVGHTEGSAGLAGLLKASLALQHGSIPPNLLFDTLNPSILPFYTQLHIPTETMAWPALPDASVRRVSVNSFGFGGANAHAILEAYKPLQPSSPKPNPIPLPIFTPFVISAGSGTSLLSCMTRLSEHLRTEDNSINARDLAHTLYARRSRLQVATAISASSISNLRARLIEEIQDARKDAEAYFRSSTVRRSPDIPGPKVLGVFTGQGAQWAQMGYELVASSSNARNIIKRLEDRLSQLPDPPQWSLTEELARDASTSRINESTISQPLCTAVQILQVELLRAARVKLTAVVGHSSGEIAAAYAAGWISSDDAICIAYYRGLHSLLAGGPNAQKGSMLAVEGSVEDLQELCSEPEFRGQVCIAAINSPASLTISGNRDAIEAIRTILDDEGKFARLLKVDRAYHSHHMTPCSASYRKSLRMLNICAQNSTTSQCGWFSTVHGREMIVRDDVDDHYWDCNMVNPVLLMQAIRAASESKGLFDLAIEIGPHPALRSPVLQTLNELPYTSPLYRGRSAIETFAESLGYIWTRLPYDVDLTSYDQFLTNNTPCRLLKGLPSYAWDHSEHYWHETRCLRAYLNRPGPSHGLLGHLLPSSTSTDMQWRHILSLSESLWLTGHRLQGQLVFPAAGFVIMALEAGILASGDQNVSLVEILDLDIERALMFETEDSSVEVIFNLSNISRNSRGFIECSFKCNAAATQRLESNQLSLCASGRMRISLGTQSHYTLPPRPPRPSNLIKVSRDQFYSSLRVLEYHYDGPFTALHNLERKLGFATGSISNMEQSPYLFHPAMLDSAFQSIFLTYAAPGDGSLWTTQVPRRIRKVSVNPSMCAAVGGDGGLLFDSFLPCGTSTISGDIDIYMKCEGNAMIQIQGLECIPLSKPRSDDDREVFSTLAWDLIGPDAQVSLEEVCDSFSAISLAQETPHPSHTMETLERLAGFFLRKLLRDTPTDHPSRSERPYKYLFNFAAHVITQARNKQLPLWKLEWEHDQDEDISIVCEQYADVVEVSLLKKFGYSLMDIVQGRILPIELGMQDNILADAYSKGLGADKYISCVARVVKQISHRYPCMDIFEVGAGTGATTKAILSEIGPTFSSYTFTDLSTGFFHAAQDIFGDQQPKVNFKPFDVSQEPSAQGFARGAYDVVIASLILHATPSLGQSLRNCRQLLRPGGYLIVLEVLPSTHSSTGVVFGAFPGWWVGSSEGRVLNPGASISDWDSLLRSSGFSGCDTFTLETPGQSQLTVFVSQAIDERIVVFRDPLSASTTPNVEAVIRHLLLLGGRSPRTNAILSSLKSILRPYCETVTTITTLADVEHVNISRDTVVLSLADIDSPVFKPSIDIADWHAVKSLLLETGSFIWVTHGRRADNPHANMILGLVRSAIREVPTLDYLFLDIEDLDMLDAEFIAKALIRHNAATSWRNSNKLRITIEREIVLNKSNLVLIPRLVMCDEMNNRYNCVRRPIMSQRSTKHHDLMLVKGPSGYALRQTRPNDRQRDETSRQLLTTHTLLPAVRVDEPSCMFLTLGVQRGSLERFVALSSACTPSTAILPSLMTSVRVKPGSESSFLVLVAYHILISRVLDYLVQGDTILVHEPDVEFVKILSAKAKLAGVCIVVTAGVDDCSDNSRGWVPIHPLTPDRVLDRLLPSKTSAFLDFGTQEGPETTGDRIRSKLPVYCRQYSRTSLFADEAWTPSLAHSSKISDRLLQAALEVSQFLSNEENMSQRGVPVIPIQALIEGDGPSPLAVVDFTSISDVPVQLQPIDSLVTFSGHKTYWLAGLTGGLGRSLCEWMVSRGARYFILSSRHPRIEQSWLNIMSASGIVIKVSECDLVQKDQVVALFNESCLTMPAFGGVAQGAMVLRDVAVQNMSLQDFVESTAPKVQGSMHLNDLFQDDSLDFFVSFSSAVSLVGNPGQANYSAANMFMEALTQQRRERGLAASVIHIGAVHGVGVITQIGYNSTFDGSVMRQGGFIPLSESDVHKIFAESVAASRHFSHEAASIYTGIRRIHDNENHPPNWESDPIMNHFVMSSKREDKAAHARNPSNIIPLHKRIAQSESVAQLHEVVQEAISLKICTLFQLDIGRRSADSFGRMRLDEMGIDSLLATEIRTWLFQTLKVNVPALKILSGMTISELVTITTESIPHNMTPLFDLNSSPPTSSDGSILPGTVSYSESSLSNQPDSSYFTLREIKPDLNPVSHHLNSEPSNLPTVLDVDTDTSPLLPVYPDPTILETYRLSFSQELFWYVLGYIEDKTSLNHTMWARLTGEIRKESLKAAVAAVGRQHQIFQTCFIEHEGKPLQGIMSKSPLALQCREIQNENEVSIVLKAMQDHVYDVKRGDTLRAILLSRSSHDHWLIVGLLPLVLDGNATRIFLAEVLRQYLRPHHHPGTSHFSQYSEQQHLQYEKGGFEDTVRFWRDQLTPPPPPLPILGLSSLTRRKPLVSYENEKVTLRIDVKTKAKVGNICQQHRATPFHFYLAVLRALILRYAHSADDIAIGVADANRPVEAVEVIGPFVNFLPLRLKATSSDAFETLLRNVRECHYTAQSHSDLPLQILLSENNIPRFATQPSVFQCCINYRQGQSENMAWGDNAELHFMGVDVKLPYDIYLEIVDIPHGDLVLTFQTRKDLYGATETNKLAAGYELLLRAFSAATNIRLDEPCIYRQIELARSERFSQGESYETRWPETVIHRIEQMANLRANEPAVTQNGATITYIEMLAYASAIATELKSSQVLPGSMVAVLQEPTIGFIASMLGIMRIGAIYVPLDPSMPEARLATIVRDCQPTWILIGPETKELANSLPVEMTSLIDVSIIERLVSHVPPVATTAASAATVLYTSGTTAVPKGVILKHEGLRNWAEHMPALYDIGFESVLQQTSPMFDLSLVQILTALCFGGQLHLVSRKQRGDANEIARSIVRNEISFTCATPLEYATWLHYGKAELLGHNAWKAAFCAGEAIPKSLLKQFSALETQNLRLYNLYGPTETSLTATAGEVSYRFSHVLNSEEPVPAGRPLPNYTIYVLDAQLRLVPSGVQGEIYIGGAGVGLGYFNKPDQNAYHFVADSFSGRDLMHRTGDMGRWREDGTLVVEGRISGSTQIKLRGLRIDLLEIENVIIEVSGGALLQVMVSVRPLSDERHEATDHLVAHVVLGQTCPQQRDPNNITRQIQSRLKTRLPLYMLPATIIPVPALPMTVSGKLDRRAASTLPLADGFTAPTTVVNQTEMATVMSKLTGIWSKILPGQSDGSSRDITPETDFFHVGGNSLLLLRLQADMKNVFAVEVPFVRLFESSTLAAMAHVIDDVSQPPESISSAAEVDWEIETELPRSLLNLEQGRLMPSRERTDAQGTVVLLTGSTGYLGSALLEALVADQNVKRVHCVAVRDIARRNVKEMMRNDKVSVNGGDLGLPRLGLSEKEAQAMMSEVDFIIHNGADTSLMKTYSTLYAQNVQSTKQLAEMSAGAGRMVPIHYISTLSVGSIIAAAAPDRDAFMFNPVSVGAHTPQLSITGASRVGRGYVASKWASEVFLERLNTHFNESWPVHIHRPSLIELLPGTGPGSELIHNVRYYSSRLSAVPMLDPGRLQGAIDLVPLQTVVDAVIGMISRAPSPSFAPPGQWLTEVEEQQPHPPPFNKIKRQGVSTVAVRRSCHGIQYLHHIGGVELAMDDVRSWPSLIGDNLGEEGRNVARQQGIPEQETGAEEKHNEVEELEIGEWTQRASKIGMHPWVVATLQSLGPAD</sequence>
<evidence type="ECO:0000313" key="2">
    <source>
        <dbReference type="Proteomes" id="UP001143856"/>
    </source>
</evidence>
<dbReference type="Proteomes" id="UP001143856">
    <property type="component" value="Unassembled WGS sequence"/>
</dbReference>
<evidence type="ECO:0000313" key="1">
    <source>
        <dbReference type="EMBL" id="KAJ2992168.1"/>
    </source>
</evidence>